<comment type="catalytic activity">
    <reaction evidence="4">
        <text>UTP + H2O = UMP + diphosphate + H(+)</text>
        <dbReference type="Rhea" id="RHEA:29395"/>
        <dbReference type="ChEBI" id="CHEBI:15377"/>
        <dbReference type="ChEBI" id="CHEBI:15378"/>
        <dbReference type="ChEBI" id="CHEBI:33019"/>
        <dbReference type="ChEBI" id="CHEBI:46398"/>
        <dbReference type="ChEBI" id="CHEBI:57865"/>
        <dbReference type="EC" id="3.6.1.9"/>
    </reaction>
</comment>
<gene>
    <name evidence="5" type="ORF">C8P68_10889</name>
</gene>
<evidence type="ECO:0000256" key="4">
    <source>
        <dbReference type="HAMAP-Rule" id="MF_00528"/>
    </source>
</evidence>
<evidence type="ECO:0000313" key="6">
    <source>
        <dbReference type="Proteomes" id="UP000244168"/>
    </source>
</evidence>
<feature type="site" description="Important for substrate specificity" evidence="4">
    <location>
        <position position="79"/>
    </location>
</feature>
<evidence type="ECO:0000313" key="5">
    <source>
        <dbReference type="EMBL" id="PTQ93627.1"/>
    </source>
</evidence>
<dbReference type="PANTHER" id="PTHR43213">
    <property type="entry name" value="BIFUNCTIONAL DTTP/UTP PYROPHOSPHATASE/METHYLTRANSFERASE PROTEIN-RELATED"/>
    <property type="match status" value="1"/>
</dbReference>
<reference evidence="5 6" key="1">
    <citation type="submission" date="2018-04" db="EMBL/GenBank/DDBJ databases">
        <title>Genomic Encyclopedia of Archaeal and Bacterial Type Strains, Phase II (KMG-II): from individual species to whole genera.</title>
        <authorList>
            <person name="Goeker M."/>
        </authorList>
    </citation>
    <scope>NUCLEOTIDE SEQUENCE [LARGE SCALE GENOMIC DNA]</scope>
    <source>
        <strain evidence="5 6">DSM 26809</strain>
    </source>
</reference>
<dbReference type="GO" id="GO:0005737">
    <property type="term" value="C:cytoplasm"/>
    <property type="evidence" value="ECO:0007669"/>
    <property type="project" value="UniProtKB-SubCell"/>
</dbReference>
<dbReference type="PIRSF" id="PIRSF006305">
    <property type="entry name" value="Maf"/>
    <property type="match status" value="1"/>
</dbReference>
<keyword evidence="4" id="KW-0963">Cytoplasm</keyword>
<dbReference type="AlphaFoldDB" id="A0A2T5J635"/>
<dbReference type="InterPro" id="IPR029001">
    <property type="entry name" value="ITPase-like_fam"/>
</dbReference>
<evidence type="ECO:0000256" key="3">
    <source>
        <dbReference type="ARBA" id="ARBA00023080"/>
    </source>
</evidence>
<dbReference type="SUPFAM" id="SSF52972">
    <property type="entry name" value="ITPase-like"/>
    <property type="match status" value="1"/>
</dbReference>
<sequence length="196" mass="22112">MNHHLSTMNTPKIILASKSPRRQELLRLMDLDFEIVLKEVDESYPDGLTPEEIAVYIAEKKALAFDGDAYNQIVLTADTIVAIDNQILGKPNDAAHAIEMLQTLSGRVHRVVTGVCLTYQGKVNKFYDVSEVFFRPFKDQEIISYVEKYKPFDKAGSYGIQEWIGLVGIQRINGSYTNVVGLPTEKLHQQLLAIQN</sequence>
<dbReference type="InterPro" id="IPR003697">
    <property type="entry name" value="Maf-like"/>
</dbReference>
<comment type="caution">
    <text evidence="5">The sequence shown here is derived from an EMBL/GenBank/DDBJ whole genome shotgun (WGS) entry which is preliminary data.</text>
</comment>
<keyword evidence="2 4" id="KW-0378">Hydrolase</keyword>
<keyword evidence="3 4" id="KW-0546">Nucleotide metabolism</keyword>
<evidence type="ECO:0000256" key="2">
    <source>
        <dbReference type="ARBA" id="ARBA00022801"/>
    </source>
</evidence>
<name>A0A2T5J635_9SPHI</name>
<dbReference type="PANTHER" id="PTHR43213:SF5">
    <property type="entry name" value="BIFUNCTIONAL DTTP_UTP PYROPHOSPHATASE_METHYLTRANSFERASE PROTEIN-RELATED"/>
    <property type="match status" value="1"/>
</dbReference>
<dbReference type="GO" id="GO:0009117">
    <property type="term" value="P:nucleotide metabolic process"/>
    <property type="evidence" value="ECO:0007669"/>
    <property type="project" value="UniProtKB-KW"/>
</dbReference>
<feature type="site" description="Important for substrate specificity" evidence="4">
    <location>
        <position position="21"/>
    </location>
</feature>
<evidence type="ECO:0000256" key="1">
    <source>
        <dbReference type="ARBA" id="ARBA00001968"/>
    </source>
</evidence>
<comment type="catalytic activity">
    <reaction evidence="4">
        <text>dTTP + H2O = dTMP + diphosphate + H(+)</text>
        <dbReference type="Rhea" id="RHEA:28534"/>
        <dbReference type="ChEBI" id="CHEBI:15377"/>
        <dbReference type="ChEBI" id="CHEBI:15378"/>
        <dbReference type="ChEBI" id="CHEBI:33019"/>
        <dbReference type="ChEBI" id="CHEBI:37568"/>
        <dbReference type="ChEBI" id="CHEBI:63528"/>
        <dbReference type="EC" id="3.6.1.9"/>
    </reaction>
</comment>
<dbReference type="Gene3D" id="3.90.950.10">
    <property type="match status" value="1"/>
</dbReference>
<proteinExistence type="inferred from homology"/>
<keyword evidence="6" id="KW-1185">Reference proteome</keyword>
<accession>A0A2T5J635</accession>
<protein>
    <recommendedName>
        <fullName evidence="4">dTTP/UTP pyrophosphatase</fullName>
        <shortName evidence="4">dTTPase/UTPase</shortName>
        <ecNumber evidence="4">3.6.1.9</ecNumber>
    </recommendedName>
    <alternativeName>
        <fullName evidence="4">Nucleoside triphosphate pyrophosphatase</fullName>
    </alternativeName>
    <alternativeName>
        <fullName evidence="4">Nucleotide pyrophosphatase</fullName>
        <shortName evidence="4">Nucleotide PPase</shortName>
    </alternativeName>
</protein>
<comment type="caution">
    <text evidence="4">Lacks conserved residue(s) required for the propagation of feature annotation.</text>
</comment>
<dbReference type="Proteomes" id="UP000244168">
    <property type="component" value="Unassembled WGS sequence"/>
</dbReference>
<dbReference type="CDD" id="cd00555">
    <property type="entry name" value="Maf"/>
    <property type="match status" value="1"/>
</dbReference>
<organism evidence="5 6">
    <name type="scientific">Mucilaginibacter yixingensis</name>
    <dbReference type="NCBI Taxonomy" id="1295612"/>
    <lineage>
        <taxon>Bacteria</taxon>
        <taxon>Pseudomonadati</taxon>
        <taxon>Bacteroidota</taxon>
        <taxon>Sphingobacteriia</taxon>
        <taxon>Sphingobacteriales</taxon>
        <taxon>Sphingobacteriaceae</taxon>
        <taxon>Mucilaginibacter</taxon>
    </lineage>
</organism>
<dbReference type="EMBL" id="QAOQ01000008">
    <property type="protein sequence ID" value="PTQ93627.1"/>
    <property type="molecule type" value="Genomic_DNA"/>
</dbReference>
<comment type="subcellular location">
    <subcellularLocation>
        <location evidence="4">Cytoplasm</location>
    </subcellularLocation>
</comment>
<dbReference type="GO" id="GO:0036221">
    <property type="term" value="F:UTP diphosphatase activity"/>
    <property type="evidence" value="ECO:0007669"/>
    <property type="project" value="RHEA"/>
</dbReference>
<dbReference type="GO" id="GO:0036218">
    <property type="term" value="F:dTTP diphosphatase activity"/>
    <property type="evidence" value="ECO:0007669"/>
    <property type="project" value="RHEA"/>
</dbReference>
<dbReference type="HAMAP" id="MF_00528">
    <property type="entry name" value="Maf"/>
    <property type="match status" value="1"/>
</dbReference>
<comment type="cofactor">
    <cofactor evidence="1 4">
        <name>a divalent metal cation</name>
        <dbReference type="ChEBI" id="CHEBI:60240"/>
    </cofactor>
</comment>
<comment type="function">
    <text evidence="4">Nucleoside triphosphate pyrophosphatase that hydrolyzes dTTP and UTP. May have a dual role in cell division arrest and in preventing the incorporation of modified nucleotides into cellular nucleic acids.</text>
</comment>
<feature type="active site" description="Proton acceptor" evidence="4">
    <location>
        <position position="78"/>
    </location>
</feature>
<dbReference type="EC" id="3.6.1.9" evidence="4"/>
<dbReference type="Pfam" id="PF02545">
    <property type="entry name" value="Maf"/>
    <property type="match status" value="1"/>
</dbReference>
<dbReference type="NCBIfam" id="TIGR00172">
    <property type="entry name" value="maf"/>
    <property type="match status" value="1"/>
</dbReference>
<comment type="similarity">
    <text evidence="4">Belongs to the Maf family. YhdE subfamily.</text>
</comment>
<feature type="site" description="Important for substrate specificity" evidence="4">
    <location>
        <position position="161"/>
    </location>
</feature>